<evidence type="ECO:0000256" key="3">
    <source>
        <dbReference type="ARBA" id="ARBA00022989"/>
    </source>
</evidence>
<dbReference type="Proteomes" id="UP000186705">
    <property type="component" value="Unassembled WGS sequence"/>
</dbReference>
<dbReference type="AlphaFoldDB" id="A0A1U7NL34"/>
<keyword evidence="3 6" id="KW-1133">Transmembrane helix</keyword>
<evidence type="ECO:0000256" key="6">
    <source>
        <dbReference type="SAM" id="Phobius"/>
    </source>
</evidence>
<dbReference type="Pfam" id="PF12821">
    <property type="entry name" value="ThrE_2"/>
    <property type="match status" value="1"/>
</dbReference>
<keyword evidence="2 6" id="KW-0812">Transmembrane</keyword>
<feature type="transmembrane region" description="Helical" evidence="6">
    <location>
        <begin position="34"/>
        <end position="63"/>
    </location>
</feature>
<feature type="domain" description="Threonine/Serine exporter ThrE" evidence="7">
    <location>
        <begin position="9"/>
        <end position="129"/>
    </location>
</feature>
<proteinExistence type="inferred from homology"/>
<feature type="transmembrane region" description="Helical" evidence="6">
    <location>
        <begin position="75"/>
        <end position="96"/>
    </location>
</feature>
<dbReference type="OrthoDB" id="9810047at2"/>
<evidence type="ECO:0000256" key="4">
    <source>
        <dbReference type="ARBA" id="ARBA00023136"/>
    </source>
</evidence>
<organism evidence="8 9">
    <name type="scientific">Dubosiella newyorkensis</name>
    <dbReference type="NCBI Taxonomy" id="1862672"/>
    <lineage>
        <taxon>Bacteria</taxon>
        <taxon>Bacillati</taxon>
        <taxon>Bacillota</taxon>
        <taxon>Erysipelotrichia</taxon>
        <taxon>Erysipelotrichales</taxon>
        <taxon>Erysipelotrichaceae</taxon>
        <taxon>Dubosiella</taxon>
    </lineage>
</organism>
<evidence type="ECO:0000313" key="8">
    <source>
        <dbReference type="EMBL" id="OLU45308.1"/>
    </source>
</evidence>
<comment type="caution">
    <text evidence="8">The sequence shown here is derived from an EMBL/GenBank/DDBJ whole genome shotgun (WGS) entry which is preliminary data.</text>
</comment>
<dbReference type="InterPro" id="IPR024528">
    <property type="entry name" value="ThrE_2"/>
</dbReference>
<dbReference type="GeneID" id="78276117"/>
<sequence>MIILVLKALGAGIACAMCSIRFNGRGKDIVVAGFIGFMAALGMGFFEGLYTRAFVSGLIYSILSEIFARIEKKPVAVYLPAVLVPFVPGKLTFYMMGEFVHGDRLAAMDRLSEIMCVCGLIALAILLTQTTLRFLSKMIHRPEEDPFL</sequence>
<name>A0A1U7NL34_9FIRM</name>
<keyword evidence="4 6" id="KW-0472">Membrane</keyword>
<dbReference type="EMBL" id="MPKA01000087">
    <property type="protein sequence ID" value="OLU45308.1"/>
    <property type="molecule type" value="Genomic_DNA"/>
</dbReference>
<protein>
    <recommendedName>
        <fullName evidence="7">Threonine/Serine exporter ThrE domain-containing protein</fullName>
    </recommendedName>
</protein>
<dbReference type="STRING" id="1862672.BO225_09210"/>
<feature type="transmembrane region" description="Helical" evidence="6">
    <location>
        <begin position="111"/>
        <end position="132"/>
    </location>
</feature>
<evidence type="ECO:0000256" key="5">
    <source>
        <dbReference type="ARBA" id="ARBA00034125"/>
    </source>
</evidence>
<dbReference type="RefSeq" id="WP_076341964.1">
    <property type="nucleotide sequence ID" value="NZ_CAMNTW010000005.1"/>
</dbReference>
<comment type="similarity">
    <text evidence="5">Belongs to the ThrE exporter (TC 2.A.79) family.</text>
</comment>
<accession>A0A1U7NL34</accession>
<gene>
    <name evidence="8" type="ORF">BO225_09210</name>
</gene>
<evidence type="ECO:0000256" key="2">
    <source>
        <dbReference type="ARBA" id="ARBA00022692"/>
    </source>
</evidence>
<evidence type="ECO:0000259" key="7">
    <source>
        <dbReference type="Pfam" id="PF12821"/>
    </source>
</evidence>
<dbReference type="GO" id="GO:0016020">
    <property type="term" value="C:membrane"/>
    <property type="evidence" value="ECO:0007669"/>
    <property type="project" value="UniProtKB-SubCell"/>
</dbReference>
<evidence type="ECO:0000313" key="9">
    <source>
        <dbReference type="Proteomes" id="UP000186705"/>
    </source>
</evidence>
<evidence type="ECO:0000256" key="1">
    <source>
        <dbReference type="ARBA" id="ARBA00004141"/>
    </source>
</evidence>
<reference evidence="8 9" key="1">
    <citation type="submission" date="2016-11" db="EMBL/GenBank/DDBJ databases">
        <title>Description of two novel members of the family Erysipelotrichaceae: Ileibacterium lipovorans gen. nov., sp. nov. and Dubosiella newyorkensis, gen. nov., sp. nov.</title>
        <authorList>
            <person name="Cox L.M."/>
            <person name="Sohn J."/>
            <person name="Tyrrell K.L."/>
            <person name="Citron D.M."/>
            <person name="Lawson P.A."/>
            <person name="Patel N.B."/>
            <person name="Iizumi T."/>
            <person name="Perez-Perez G.I."/>
            <person name="Goldstein E.J."/>
            <person name="Blaser M.J."/>
        </authorList>
    </citation>
    <scope>NUCLEOTIDE SEQUENCE [LARGE SCALE GENOMIC DNA]</scope>
    <source>
        <strain evidence="8 9">NYU-BL-A4</strain>
    </source>
</reference>
<keyword evidence="9" id="KW-1185">Reference proteome</keyword>
<comment type="subcellular location">
    <subcellularLocation>
        <location evidence="1">Membrane</location>
        <topology evidence="1">Multi-pass membrane protein</topology>
    </subcellularLocation>
</comment>